<dbReference type="InterPro" id="IPR015500">
    <property type="entry name" value="Peptidase_S8_subtilisin-rel"/>
</dbReference>
<dbReference type="PROSITE" id="PS51892">
    <property type="entry name" value="SUBTILASE"/>
    <property type="match status" value="1"/>
</dbReference>
<accession>A0AAP6JHE7</accession>
<reference evidence="11 12" key="1">
    <citation type="submission" date="2023-12" db="EMBL/GenBank/DDBJ databases">
        <title>Whole-genome sequencing of halo(alkali)philic microorganisms from hypersaline lakes.</title>
        <authorList>
            <person name="Sorokin D.Y."/>
            <person name="Merkel A.Y."/>
            <person name="Messina E."/>
            <person name="Yakimov M."/>
        </authorList>
    </citation>
    <scope>NUCLEOTIDE SEQUENCE [LARGE SCALE GENOMIC DNA]</scope>
    <source>
        <strain evidence="11 12">AB-CW1</strain>
    </source>
</reference>
<evidence type="ECO:0000256" key="9">
    <source>
        <dbReference type="SAM" id="SignalP"/>
    </source>
</evidence>
<keyword evidence="12" id="KW-1185">Reference proteome</keyword>
<dbReference type="InterPro" id="IPR050131">
    <property type="entry name" value="Peptidase_S8_subtilisin-like"/>
</dbReference>
<evidence type="ECO:0000313" key="12">
    <source>
        <dbReference type="Proteomes" id="UP001302316"/>
    </source>
</evidence>
<organism evidence="11 12">
    <name type="scientific">Natronospira elongata</name>
    <dbReference type="NCBI Taxonomy" id="3110268"/>
    <lineage>
        <taxon>Bacteria</taxon>
        <taxon>Pseudomonadati</taxon>
        <taxon>Pseudomonadota</taxon>
        <taxon>Gammaproteobacteria</taxon>
        <taxon>Natronospirales</taxon>
        <taxon>Natronospiraceae</taxon>
        <taxon>Natronospira</taxon>
    </lineage>
</organism>
<feature type="active site" description="Charge relay system" evidence="5 6">
    <location>
        <position position="197"/>
    </location>
</feature>
<evidence type="ECO:0000256" key="1">
    <source>
        <dbReference type="ARBA" id="ARBA00011073"/>
    </source>
</evidence>
<comment type="caution">
    <text evidence="11">The sequence shown here is derived from an EMBL/GenBank/DDBJ whole genome shotgun (WGS) entry which is preliminary data.</text>
</comment>
<dbReference type="PANTHER" id="PTHR43806">
    <property type="entry name" value="PEPTIDASE S8"/>
    <property type="match status" value="1"/>
</dbReference>
<dbReference type="InterPro" id="IPR036852">
    <property type="entry name" value="Peptidase_S8/S53_dom_sf"/>
</dbReference>
<keyword evidence="9" id="KW-0732">Signal</keyword>
<gene>
    <name evidence="11" type="ORF">VCB98_03495</name>
</gene>
<feature type="region of interest" description="Disordered" evidence="8">
    <location>
        <begin position="721"/>
        <end position="740"/>
    </location>
</feature>
<feature type="signal peptide" evidence="9">
    <location>
        <begin position="1"/>
        <end position="20"/>
    </location>
</feature>
<feature type="region of interest" description="Disordered" evidence="8">
    <location>
        <begin position="329"/>
        <end position="367"/>
    </location>
</feature>
<keyword evidence="2 6" id="KW-0645">Protease</keyword>
<feature type="region of interest" description="Disordered" evidence="8">
    <location>
        <begin position="645"/>
        <end position="673"/>
    </location>
</feature>
<evidence type="ECO:0000256" key="5">
    <source>
        <dbReference type="PIRSR" id="PIRSR615500-1"/>
    </source>
</evidence>
<evidence type="ECO:0000256" key="4">
    <source>
        <dbReference type="ARBA" id="ARBA00022825"/>
    </source>
</evidence>
<keyword evidence="3 6" id="KW-0378">Hydrolase</keyword>
<evidence type="ECO:0000313" key="11">
    <source>
        <dbReference type="EMBL" id="MEA5444879.1"/>
    </source>
</evidence>
<dbReference type="Pfam" id="PF00082">
    <property type="entry name" value="Peptidase_S8"/>
    <property type="match status" value="1"/>
</dbReference>
<dbReference type="GO" id="GO:0004252">
    <property type="term" value="F:serine-type endopeptidase activity"/>
    <property type="evidence" value="ECO:0007669"/>
    <property type="project" value="UniProtKB-UniRule"/>
</dbReference>
<feature type="domain" description="Peptidase S8/S53" evidence="10">
    <location>
        <begin position="135"/>
        <end position="455"/>
    </location>
</feature>
<feature type="active site" description="Charge relay system" evidence="5 6">
    <location>
        <position position="144"/>
    </location>
</feature>
<dbReference type="PRINTS" id="PR00723">
    <property type="entry name" value="SUBTILISIN"/>
</dbReference>
<evidence type="ECO:0000256" key="2">
    <source>
        <dbReference type="ARBA" id="ARBA00022670"/>
    </source>
</evidence>
<dbReference type="InterPro" id="IPR000209">
    <property type="entry name" value="Peptidase_S8/S53_dom"/>
</dbReference>
<dbReference type="RefSeq" id="WP_346050511.1">
    <property type="nucleotide sequence ID" value="NZ_JAYGII010000004.1"/>
</dbReference>
<dbReference type="GO" id="GO:0006508">
    <property type="term" value="P:proteolysis"/>
    <property type="evidence" value="ECO:0007669"/>
    <property type="project" value="UniProtKB-KW"/>
</dbReference>
<dbReference type="EMBL" id="JAYGII010000004">
    <property type="protein sequence ID" value="MEA5444879.1"/>
    <property type="molecule type" value="Genomic_DNA"/>
</dbReference>
<comment type="similarity">
    <text evidence="1 6 7">Belongs to the peptidase S8 family.</text>
</comment>
<dbReference type="Gene3D" id="3.40.50.200">
    <property type="entry name" value="Peptidase S8/S53 domain"/>
    <property type="match status" value="1"/>
</dbReference>
<evidence type="ECO:0000256" key="7">
    <source>
        <dbReference type="RuleBase" id="RU003355"/>
    </source>
</evidence>
<dbReference type="InterPro" id="IPR023827">
    <property type="entry name" value="Peptidase_S8_Asp-AS"/>
</dbReference>
<dbReference type="Proteomes" id="UP001302316">
    <property type="component" value="Unassembled WGS sequence"/>
</dbReference>
<evidence type="ECO:0000256" key="8">
    <source>
        <dbReference type="SAM" id="MobiDB-lite"/>
    </source>
</evidence>
<sequence>MRPYILAILLSLVIVFPVQAQPSLDPVLEAEAAAAPLALHEMVISFEDDVGQQTLDSLVMAGVTAGVVLNELPMVLVQATGLQLSQLQNLPGVVSIYGNRIHQPYTNASRAFIGLEALIRDRDVQTANMGLPVSGQGIGVAVVDTGVDATHSDLRLGENVVQNVYFPLADVPLNFPSELVPPIAVEDSPHTDIEGGHGTFVAGVTGGTGAASAGFYAGVAPGADLIGLNAGNDAGLSTFAIVQTYDWILANQDVYNIRVVNNSFGSDLGEADNYDPYDPINVGTRMMNDQHIAVVFAAGNSGDAPGAINRLAVAPWVISVAAGQKEGLGSPAGFSSRGMDNGSDREAAPHPADPEQAPNLRPDITAPGVNIKSVRSKGAGLTNLAGTALLQDTDIPPGFLPFYTTSQGTSFAAPHVAGVIALMLEANPALTPEEIMLILRGSANPMPFEERVVGAGYVDAHNAVREAIGLSAVSPAFDLMPGPDTPEIVDVRGDQTGTQAQDILSGRFYYDADANALVYTLEVADLDERTPNNRWTMSSFFSDTELFVTASINELGQAEYAYGRFTVLDTGTRNQETIGEADDGQMTGNRIVIRLGLEKINEAVGFDVFDTVSTGTQANSQILIGTSFTGGLLLNADSASGRDFRVGELGDNGDGNGDDDADNGEGTACPEQGIRERLPGVYREGDSGKSIAFSLACEELKVQLTYNPGNQDLAYELRNSDGDTVAHPTHGNGRRLTVDDLPPGDYELHLSGDTGTDVDFVFAVHQD</sequence>
<proteinExistence type="inferred from homology"/>
<feature type="chain" id="PRO_5042956178" evidence="9">
    <location>
        <begin position="21"/>
        <end position="767"/>
    </location>
</feature>
<dbReference type="AlphaFoldDB" id="A0AAP6JHE7"/>
<evidence type="ECO:0000256" key="6">
    <source>
        <dbReference type="PROSITE-ProRule" id="PRU01240"/>
    </source>
</evidence>
<dbReference type="PROSITE" id="PS00138">
    <property type="entry name" value="SUBTILASE_SER"/>
    <property type="match status" value="1"/>
</dbReference>
<dbReference type="PROSITE" id="PS00136">
    <property type="entry name" value="SUBTILASE_ASP"/>
    <property type="match status" value="1"/>
</dbReference>
<feature type="active site" description="Charge relay system" evidence="5 6">
    <location>
        <position position="410"/>
    </location>
</feature>
<dbReference type="InterPro" id="IPR023828">
    <property type="entry name" value="Peptidase_S8_Ser-AS"/>
</dbReference>
<dbReference type="PANTHER" id="PTHR43806:SF65">
    <property type="entry name" value="SERINE PROTEASE APRX"/>
    <property type="match status" value="1"/>
</dbReference>
<evidence type="ECO:0000256" key="3">
    <source>
        <dbReference type="ARBA" id="ARBA00022801"/>
    </source>
</evidence>
<dbReference type="SUPFAM" id="SSF52743">
    <property type="entry name" value="Subtilisin-like"/>
    <property type="match status" value="1"/>
</dbReference>
<keyword evidence="4 6" id="KW-0720">Serine protease</keyword>
<protein>
    <submittedName>
        <fullName evidence="11">S8 family serine peptidase</fullName>
    </submittedName>
</protein>
<evidence type="ECO:0000259" key="10">
    <source>
        <dbReference type="Pfam" id="PF00082"/>
    </source>
</evidence>
<name>A0AAP6JHE7_9GAMM</name>